<dbReference type="Pfam" id="PF07019">
    <property type="entry name" value="EMC6"/>
    <property type="match status" value="1"/>
</dbReference>
<accession>A0A1I7ZK04</accession>
<proteinExistence type="inferred from homology"/>
<keyword evidence="6 7" id="KW-0472">Membrane</keyword>
<keyword evidence="8" id="KW-1185">Reference proteome</keyword>
<protein>
    <submittedName>
        <fullName evidence="9">Rab5-interacting protein</fullName>
    </submittedName>
</protein>
<sequence length="113" mass="12324">MSSSISETINKAFVRGSEWADKDDLLDVVYWGKQVLALVIGIASGLLPAHGLLAIVMYVAISTLVAHYYVTQFQNMDEEAMGGFFEVAKEGFGSALATFMVSWIGIYSCVHHS</sequence>
<evidence type="ECO:0000313" key="9">
    <source>
        <dbReference type="WBParaSite" id="L893_g2695.t1"/>
    </source>
</evidence>
<evidence type="ECO:0000256" key="1">
    <source>
        <dbReference type="ARBA" id="ARBA00004477"/>
    </source>
</evidence>
<dbReference type="InterPro" id="IPR010742">
    <property type="entry name" value="RCAF1"/>
</dbReference>
<reference evidence="9" key="1">
    <citation type="submission" date="2016-11" db="UniProtKB">
        <authorList>
            <consortium name="WormBaseParasite"/>
        </authorList>
    </citation>
    <scope>IDENTIFICATION</scope>
</reference>
<evidence type="ECO:0000256" key="7">
    <source>
        <dbReference type="SAM" id="Phobius"/>
    </source>
</evidence>
<dbReference type="WBParaSite" id="L893_g2695.t1">
    <property type="protein sequence ID" value="L893_g2695.t1"/>
    <property type="gene ID" value="L893_g2695"/>
</dbReference>
<comment type="similarity">
    <text evidence="2">Belongs to the EMC6 family.</text>
</comment>
<dbReference type="GO" id="GO:0097250">
    <property type="term" value="P:mitochondrial respirasome assembly"/>
    <property type="evidence" value="ECO:0007669"/>
    <property type="project" value="InterPro"/>
</dbReference>
<dbReference type="PANTHER" id="PTHR12906:SF0">
    <property type="entry name" value="GEL COMPLEX SUBUNIT OPTI"/>
    <property type="match status" value="1"/>
</dbReference>
<evidence type="ECO:0000256" key="3">
    <source>
        <dbReference type="ARBA" id="ARBA00022692"/>
    </source>
</evidence>
<dbReference type="GO" id="GO:0005789">
    <property type="term" value="C:endoplasmic reticulum membrane"/>
    <property type="evidence" value="ECO:0007669"/>
    <property type="project" value="UniProtKB-SubCell"/>
</dbReference>
<organism evidence="8 9">
    <name type="scientific">Steinernema glaseri</name>
    <dbReference type="NCBI Taxonomy" id="37863"/>
    <lineage>
        <taxon>Eukaryota</taxon>
        <taxon>Metazoa</taxon>
        <taxon>Ecdysozoa</taxon>
        <taxon>Nematoda</taxon>
        <taxon>Chromadorea</taxon>
        <taxon>Rhabditida</taxon>
        <taxon>Tylenchina</taxon>
        <taxon>Panagrolaimomorpha</taxon>
        <taxon>Strongyloidoidea</taxon>
        <taxon>Steinernematidae</taxon>
        <taxon>Steinernema</taxon>
    </lineage>
</organism>
<keyword evidence="4" id="KW-0256">Endoplasmic reticulum</keyword>
<evidence type="ECO:0000256" key="4">
    <source>
        <dbReference type="ARBA" id="ARBA00022824"/>
    </source>
</evidence>
<feature type="transmembrane region" description="Helical" evidence="7">
    <location>
        <begin position="91"/>
        <end position="110"/>
    </location>
</feature>
<dbReference type="Proteomes" id="UP000095287">
    <property type="component" value="Unplaced"/>
</dbReference>
<feature type="transmembrane region" description="Helical" evidence="7">
    <location>
        <begin position="28"/>
        <end position="47"/>
    </location>
</feature>
<evidence type="ECO:0000256" key="2">
    <source>
        <dbReference type="ARBA" id="ARBA00009436"/>
    </source>
</evidence>
<dbReference type="GO" id="GO:0005739">
    <property type="term" value="C:mitochondrion"/>
    <property type="evidence" value="ECO:0007669"/>
    <property type="project" value="GOC"/>
</dbReference>
<comment type="subcellular location">
    <subcellularLocation>
        <location evidence="1">Endoplasmic reticulum membrane</location>
        <topology evidence="1">Multi-pass membrane protein</topology>
    </subcellularLocation>
</comment>
<evidence type="ECO:0000256" key="6">
    <source>
        <dbReference type="ARBA" id="ARBA00023136"/>
    </source>
</evidence>
<feature type="transmembrane region" description="Helical" evidence="7">
    <location>
        <begin position="52"/>
        <end position="71"/>
    </location>
</feature>
<keyword evidence="5 7" id="KW-1133">Transmembrane helix</keyword>
<dbReference type="InterPro" id="IPR029008">
    <property type="entry name" value="EMC6-like"/>
</dbReference>
<evidence type="ECO:0000256" key="5">
    <source>
        <dbReference type="ARBA" id="ARBA00022989"/>
    </source>
</evidence>
<evidence type="ECO:0000313" key="8">
    <source>
        <dbReference type="Proteomes" id="UP000095287"/>
    </source>
</evidence>
<name>A0A1I7ZK04_9BILA</name>
<dbReference type="PANTHER" id="PTHR12906">
    <property type="entry name" value="PROTEIN C20ORF24 RAB5-INTERACTING PROTEIN"/>
    <property type="match status" value="1"/>
</dbReference>
<keyword evidence="3 7" id="KW-0812">Transmembrane</keyword>
<dbReference type="AlphaFoldDB" id="A0A1I7ZK04"/>